<reference evidence="9" key="1">
    <citation type="submission" date="2016-10" db="EMBL/GenBank/DDBJ databases">
        <authorList>
            <person name="Varghese N."/>
            <person name="Submissions S."/>
        </authorList>
    </citation>
    <scope>NUCLEOTIDE SEQUENCE [LARGE SCALE GENOMIC DNA]</scope>
    <source>
        <strain evidence="9">DSM 11443</strain>
    </source>
</reference>
<evidence type="ECO:0000256" key="6">
    <source>
        <dbReference type="SAM" id="SignalP"/>
    </source>
</evidence>
<dbReference type="Gene3D" id="3.10.50.40">
    <property type="match status" value="1"/>
</dbReference>
<accession>A0A1I1UP99</accession>
<keyword evidence="9" id="KW-1185">Reference proteome</keyword>
<dbReference type="Gene3D" id="1.10.4030.10">
    <property type="entry name" value="Porin chaperone SurA, peptide-binding domain"/>
    <property type="match status" value="1"/>
</dbReference>
<keyword evidence="5" id="KW-0697">Rotamase</keyword>
<dbReference type="Pfam" id="PF00639">
    <property type="entry name" value="Rotamase"/>
    <property type="match status" value="1"/>
</dbReference>
<feature type="domain" description="PpiC" evidence="7">
    <location>
        <begin position="170"/>
        <end position="266"/>
    </location>
</feature>
<dbReference type="Proteomes" id="UP000198977">
    <property type="component" value="Unassembled WGS sequence"/>
</dbReference>
<evidence type="ECO:0000313" key="9">
    <source>
        <dbReference type="Proteomes" id="UP000198977"/>
    </source>
</evidence>
<evidence type="ECO:0000256" key="4">
    <source>
        <dbReference type="ARBA" id="ARBA00031484"/>
    </source>
</evidence>
<dbReference type="AlphaFoldDB" id="A0A1I1UP99"/>
<dbReference type="PANTHER" id="PTHR47637:SF1">
    <property type="entry name" value="CHAPERONE SURA"/>
    <property type="match status" value="1"/>
</dbReference>
<evidence type="ECO:0000313" key="8">
    <source>
        <dbReference type="EMBL" id="SFD71458.1"/>
    </source>
</evidence>
<dbReference type="STRING" id="74348.SAMN04488523_102160"/>
<keyword evidence="5" id="KW-0413">Isomerase</keyword>
<protein>
    <recommendedName>
        <fullName evidence="1">Parvulin-like PPIase</fullName>
    </recommendedName>
    <alternativeName>
        <fullName evidence="3">Peptidyl-prolyl cis-trans isomerase plp</fullName>
    </alternativeName>
    <alternativeName>
        <fullName evidence="4">Rotamase plp</fullName>
    </alternativeName>
</protein>
<dbReference type="SUPFAM" id="SSF109998">
    <property type="entry name" value="Triger factor/SurA peptide-binding domain-like"/>
    <property type="match status" value="1"/>
</dbReference>
<evidence type="ECO:0000256" key="2">
    <source>
        <dbReference type="ARBA" id="ARBA00022729"/>
    </source>
</evidence>
<evidence type="ECO:0000256" key="3">
    <source>
        <dbReference type="ARBA" id="ARBA00030642"/>
    </source>
</evidence>
<dbReference type="InterPro" id="IPR050280">
    <property type="entry name" value="OMP_Chaperone_SurA"/>
</dbReference>
<dbReference type="InterPro" id="IPR027304">
    <property type="entry name" value="Trigger_fact/SurA_dom_sf"/>
</dbReference>
<dbReference type="GO" id="GO:0003755">
    <property type="term" value="F:peptidyl-prolyl cis-trans isomerase activity"/>
    <property type="evidence" value="ECO:0007669"/>
    <property type="project" value="UniProtKB-KW"/>
</dbReference>
<dbReference type="PROSITE" id="PS50198">
    <property type="entry name" value="PPIC_PPIASE_2"/>
    <property type="match status" value="1"/>
</dbReference>
<sequence length="412" mass="44653">MQKLTRMKPPSLIRSLAVMMLVTMTGQTAVAQNLFAPVVRVDDSVVTEYEVTQRQRFLQLLNAPGADRASSIDALVDDRLRAAEVARVGLTLSPASLTSGMEEFAARANLSSDEFIEALGQSGVDQETFRDFIKVTLAWRDLIRARYNGTVQISETEIDRELGTSSGGSGIRVLLSEIIIPAPPPNAAQVNALAEKISQTRSQAEFSNYARQYSATATRGAGGQMPWTPLENLPPSLHSIILALSPGEVTAPLPIPNAVALFQLRAIEETGSPKQEYSEIEYAAYYIAGGRSEAGLTQAAKLRARVDVCDDLYGVAKGQPATVLERGAKKPAEIPQDIAIELAKLDPGESSVALTRSDGQTLVFLMLCKRTAAGNSEVTREQVTSAIRQRKLQGYSDQLLEQLRANARILRL</sequence>
<gene>
    <name evidence="8" type="ORF">SAMN04488523_102160</name>
</gene>
<dbReference type="RefSeq" id="WP_093922401.1">
    <property type="nucleotide sequence ID" value="NZ_FOMW01000002.1"/>
</dbReference>
<evidence type="ECO:0000259" key="7">
    <source>
        <dbReference type="PROSITE" id="PS50198"/>
    </source>
</evidence>
<dbReference type="EMBL" id="FOMW01000002">
    <property type="protein sequence ID" value="SFD71458.1"/>
    <property type="molecule type" value="Genomic_DNA"/>
</dbReference>
<evidence type="ECO:0000256" key="5">
    <source>
        <dbReference type="PROSITE-ProRule" id="PRU00278"/>
    </source>
</evidence>
<feature type="signal peptide" evidence="6">
    <location>
        <begin position="1"/>
        <end position="31"/>
    </location>
</feature>
<name>A0A1I1UP99_9RHOB</name>
<dbReference type="SUPFAM" id="SSF54534">
    <property type="entry name" value="FKBP-like"/>
    <property type="match status" value="1"/>
</dbReference>
<keyword evidence="2 6" id="KW-0732">Signal</keyword>
<organism evidence="8 9">
    <name type="scientific">Sulfitobacter brevis</name>
    <dbReference type="NCBI Taxonomy" id="74348"/>
    <lineage>
        <taxon>Bacteria</taxon>
        <taxon>Pseudomonadati</taxon>
        <taxon>Pseudomonadota</taxon>
        <taxon>Alphaproteobacteria</taxon>
        <taxon>Rhodobacterales</taxon>
        <taxon>Roseobacteraceae</taxon>
        <taxon>Sulfitobacter</taxon>
    </lineage>
</organism>
<feature type="chain" id="PRO_5011583414" description="Parvulin-like PPIase" evidence="6">
    <location>
        <begin position="32"/>
        <end position="412"/>
    </location>
</feature>
<evidence type="ECO:0000256" key="1">
    <source>
        <dbReference type="ARBA" id="ARBA00018370"/>
    </source>
</evidence>
<proteinExistence type="predicted"/>
<dbReference type="InterPro" id="IPR000297">
    <property type="entry name" value="PPIase_PpiC"/>
</dbReference>
<dbReference type="PANTHER" id="PTHR47637">
    <property type="entry name" value="CHAPERONE SURA"/>
    <property type="match status" value="1"/>
</dbReference>
<dbReference type="OrthoDB" id="9791746at2"/>
<dbReference type="InterPro" id="IPR046357">
    <property type="entry name" value="PPIase_dom_sf"/>
</dbReference>